<dbReference type="RefSeq" id="WP_010778775.1">
    <property type="nucleotide sequence ID" value="NZ_ASWH01000002.1"/>
</dbReference>
<dbReference type="EMBL" id="AJDQ01000003">
    <property type="protein sequence ID" value="EOI58252.1"/>
    <property type="molecule type" value="Genomic_DNA"/>
</dbReference>
<evidence type="ECO:0000313" key="3">
    <source>
        <dbReference type="EMBL" id="EOW78986.1"/>
    </source>
</evidence>
<accession>R2Y782</accession>
<reference evidence="2 4" key="1">
    <citation type="submission" date="2013-02" db="EMBL/GenBank/DDBJ databases">
        <title>The Genome Sequence of Enterococcus gilvus ATCC BAA-350.</title>
        <authorList>
            <consortium name="The Broad Institute Genome Sequencing Platform"/>
            <consortium name="The Broad Institute Genome Sequencing Center for Infectious Disease"/>
            <person name="Earl A.M."/>
            <person name="Gilmore M.S."/>
            <person name="Lebreton F."/>
            <person name="Walker B."/>
            <person name="Young S.K."/>
            <person name="Zeng Q."/>
            <person name="Gargeya S."/>
            <person name="Fitzgerald M."/>
            <person name="Haas B."/>
            <person name="Abouelleil A."/>
            <person name="Alvarado L."/>
            <person name="Arachchi H.M."/>
            <person name="Berlin A.M."/>
            <person name="Chapman S.B."/>
            <person name="Dewar J."/>
            <person name="Goldberg J."/>
            <person name="Griggs A."/>
            <person name="Gujja S."/>
            <person name="Hansen M."/>
            <person name="Howarth C."/>
            <person name="Imamovic A."/>
            <person name="Larimer J."/>
            <person name="McCowan C."/>
            <person name="Murphy C."/>
            <person name="Neiman D."/>
            <person name="Pearson M."/>
            <person name="Priest M."/>
            <person name="Roberts A."/>
            <person name="Saif S."/>
            <person name="Shea T."/>
            <person name="Sisk P."/>
            <person name="Sykes S."/>
            <person name="Wortman J."/>
            <person name="Nusbaum C."/>
            <person name="Birren B."/>
        </authorList>
    </citation>
    <scope>NUCLEOTIDE SEQUENCE [LARGE SCALE GENOMIC DNA]</scope>
    <source>
        <strain evidence="2 4">ATCC BAA-350</strain>
    </source>
</reference>
<dbReference type="eggNOG" id="COG3247">
    <property type="taxonomic scope" value="Bacteria"/>
</dbReference>
<feature type="transmembrane region" description="Helical" evidence="1">
    <location>
        <begin position="119"/>
        <end position="141"/>
    </location>
</feature>
<keyword evidence="5" id="KW-1185">Reference proteome</keyword>
<keyword evidence="1" id="KW-0812">Transmembrane</keyword>
<dbReference type="HOGENOM" id="CLU_091585_7_0_9"/>
<evidence type="ECO:0008006" key="6">
    <source>
        <dbReference type="Google" id="ProtNLM"/>
    </source>
</evidence>
<evidence type="ECO:0000313" key="5">
    <source>
        <dbReference type="Proteomes" id="UP000014160"/>
    </source>
</evidence>
<dbReference type="PATRIC" id="fig|1158614.3.peg.317"/>
<name>R2Y782_9ENTE</name>
<protein>
    <recommendedName>
        <fullName evidence="6">Acid-resistance membrane protein</fullName>
    </recommendedName>
</protein>
<dbReference type="EMBL" id="ASWH01000002">
    <property type="protein sequence ID" value="EOW78986.1"/>
    <property type="molecule type" value="Genomic_DNA"/>
</dbReference>
<dbReference type="InterPro" id="IPR005325">
    <property type="entry name" value="DUF308_memb"/>
</dbReference>
<evidence type="ECO:0000313" key="4">
    <source>
        <dbReference type="Proteomes" id="UP000013750"/>
    </source>
</evidence>
<keyword evidence="1" id="KW-1133">Transmembrane helix</keyword>
<dbReference type="Proteomes" id="UP000014160">
    <property type="component" value="Unassembled WGS sequence"/>
</dbReference>
<proteinExistence type="predicted"/>
<feature type="transmembrane region" description="Helical" evidence="1">
    <location>
        <begin position="30"/>
        <end position="51"/>
    </location>
</feature>
<sequence>MKTFKLSYFVMGIVAIFVALLAFRNPELNLIAVVWMFALMAIVKGIFELFFRSKTKEFDGNKHTWIFILGIVDLLLGIFLVINIGAGLLALPYVFAFWFIFDSLMELMISSSFAGTTYYWFHLVLNILGIMIGFFLLFHPIIAALSLSYLVGIYFMISGILSIVYSFQNQ</sequence>
<organism evidence="2 4">
    <name type="scientific">Enterococcus gilvus ATCC BAA-350</name>
    <dbReference type="NCBI Taxonomy" id="1158614"/>
    <lineage>
        <taxon>Bacteria</taxon>
        <taxon>Bacillati</taxon>
        <taxon>Bacillota</taxon>
        <taxon>Bacilli</taxon>
        <taxon>Lactobacillales</taxon>
        <taxon>Enterococcaceae</taxon>
        <taxon>Enterococcus</taxon>
    </lineage>
</organism>
<reference evidence="3 5" key="2">
    <citation type="submission" date="2013-03" db="EMBL/GenBank/DDBJ databases">
        <title>The Genome Sequence of Enterococcus gilvus ATCC BAA-350 (PacBio/Illumina hybrid assembly).</title>
        <authorList>
            <consortium name="The Broad Institute Genomics Platform"/>
            <consortium name="The Broad Institute Genome Sequencing Center for Infectious Disease"/>
            <person name="Earl A."/>
            <person name="Russ C."/>
            <person name="Gilmore M."/>
            <person name="Surin D."/>
            <person name="Walker B."/>
            <person name="Young S."/>
            <person name="Zeng Q."/>
            <person name="Gargeya S."/>
            <person name="Fitzgerald M."/>
            <person name="Haas B."/>
            <person name="Abouelleil A."/>
            <person name="Allen A.W."/>
            <person name="Alvarado L."/>
            <person name="Arachchi H.M."/>
            <person name="Berlin A.M."/>
            <person name="Chapman S.B."/>
            <person name="Gainer-Dewar J."/>
            <person name="Goldberg J."/>
            <person name="Griggs A."/>
            <person name="Gujja S."/>
            <person name="Hansen M."/>
            <person name="Howarth C."/>
            <person name="Imamovic A."/>
            <person name="Ireland A."/>
            <person name="Larimer J."/>
            <person name="McCowan C."/>
            <person name="Murphy C."/>
            <person name="Pearson M."/>
            <person name="Poon T.W."/>
            <person name="Priest M."/>
            <person name="Roberts A."/>
            <person name="Saif S."/>
            <person name="Shea T."/>
            <person name="Sisk P."/>
            <person name="Sykes S."/>
            <person name="Wortman J."/>
            <person name="Nusbaum C."/>
            <person name="Birren B."/>
        </authorList>
    </citation>
    <scope>NUCLEOTIDE SEQUENCE [LARGE SCALE GENOMIC DNA]</scope>
    <source>
        <strain evidence="3 5">ATCC BAA-350</strain>
    </source>
</reference>
<gene>
    <name evidence="3" type="ORF">I592_03124</name>
    <name evidence="2" type="ORF">UKC_00324</name>
</gene>
<dbReference type="PANTHER" id="PTHR34989">
    <property type="entry name" value="PROTEIN HDED"/>
    <property type="match status" value="1"/>
</dbReference>
<dbReference type="GO" id="GO:0005886">
    <property type="term" value="C:plasma membrane"/>
    <property type="evidence" value="ECO:0007669"/>
    <property type="project" value="TreeGrafter"/>
</dbReference>
<feature type="transmembrane region" description="Helical" evidence="1">
    <location>
        <begin position="63"/>
        <end position="82"/>
    </location>
</feature>
<comment type="caution">
    <text evidence="2">The sequence shown here is derived from an EMBL/GenBank/DDBJ whole genome shotgun (WGS) entry which is preliminary data.</text>
</comment>
<dbReference type="Pfam" id="PF03729">
    <property type="entry name" value="DUF308"/>
    <property type="match status" value="2"/>
</dbReference>
<dbReference type="PANTHER" id="PTHR34989:SF1">
    <property type="entry name" value="PROTEIN HDED"/>
    <property type="match status" value="1"/>
</dbReference>
<dbReference type="AlphaFoldDB" id="R2Y782"/>
<keyword evidence="1" id="KW-0472">Membrane</keyword>
<feature type="transmembrane region" description="Helical" evidence="1">
    <location>
        <begin position="7"/>
        <end position="24"/>
    </location>
</feature>
<feature type="transmembrane region" description="Helical" evidence="1">
    <location>
        <begin position="147"/>
        <end position="167"/>
    </location>
</feature>
<evidence type="ECO:0000313" key="2">
    <source>
        <dbReference type="EMBL" id="EOI58252.1"/>
    </source>
</evidence>
<evidence type="ECO:0000256" key="1">
    <source>
        <dbReference type="SAM" id="Phobius"/>
    </source>
</evidence>
<dbReference type="OrthoDB" id="2456403at2"/>
<dbReference type="InterPro" id="IPR052712">
    <property type="entry name" value="Acid_resist_chaperone_HdeD"/>
</dbReference>
<dbReference type="Proteomes" id="UP000013750">
    <property type="component" value="Unassembled WGS sequence"/>
</dbReference>